<evidence type="ECO:0000256" key="1">
    <source>
        <dbReference type="ARBA" id="ARBA00022630"/>
    </source>
</evidence>
<sequence length="147" mass="16002">MPVHIFYGSSTGTAEGAANSMVEVFEKQGDVEVHDMMDAEIDALVPGDFHVFVCATYGEGELPAGAEYFFQTLDDEAPDLTGLRFAVFGLGDKIYEETYNQGGKLISKHLEDLGAERIGERAEHDNSGDEDPDETAVEWAQGILPLI</sequence>
<keyword evidence="1" id="KW-0285">Flavoprotein</keyword>
<comment type="caution">
    <text evidence="3">The sequence shown here is derived from an EMBL/GenBank/DDBJ whole genome shotgun (WGS) entry which is preliminary data.</text>
</comment>
<dbReference type="InterPro" id="IPR029039">
    <property type="entry name" value="Flavoprotein-like_sf"/>
</dbReference>
<organism evidence="3 4">
    <name type="scientific">Tsukamurella soli</name>
    <dbReference type="NCBI Taxonomy" id="644556"/>
    <lineage>
        <taxon>Bacteria</taxon>
        <taxon>Bacillati</taxon>
        <taxon>Actinomycetota</taxon>
        <taxon>Actinomycetes</taxon>
        <taxon>Mycobacteriales</taxon>
        <taxon>Tsukamurellaceae</taxon>
        <taxon>Tsukamurella</taxon>
    </lineage>
</organism>
<dbReference type="PRINTS" id="PR00369">
    <property type="entry name" value="FLAVODOXIN"/>
</dbReference>
<reference evidence="4" key="1">
    <citation type="journal article" date="2019" name="Int. J. Syst. Evol. Microbiol.">
        <title>The Global Catalogue of Microorganisms (GCM) 10K type strain sequencing project: providing services to taxonomists for standard genome sequencing and annotation.</title>
        <authorList>
            <consortium name="The Broad Institute Genomics Platform"/>
            <consortium name="The Broad Institute Genome Sequencing Center for Infectious Disease"/>
            <person name="Wu L."/>
            <person name="Ma J."/>
        </authorList>
    </citation>
    <scope>NUCLEOTIDE SEQUENCE [LARGE SCALE GENOMIC DNA]</scope>
    <source>
        <strain evidence="4">JCM 17688</strain>
    </source>
</reference>
<dbReference type="SUPFAM" id="SSF52218">
    <property type="entry name" value="Flavoproteins"/>
    <property type="match status" value="1"/>
</dbReference>
<evidence type="ECO:0000313" key="3">
    <source>
        <dbReference type="EMBL" id="GAA4405260.1"/>
    </source>
</evidence>
<keyword evidence="4" id="KW-1185">Reference proteome</keyword>
<dbReference type="PROSITE" id="PS50902">
    <property type="entry name" value="FLAVODOXIN_LIKE"/>
    <property type="match status" value="1"/>
</dbReference>
<proteinExistence type="predicted"/>
<dbReference type="InterPro" id="IPR008254">
    <property type="entry name" value="Flavodoxin/NO_synth"/>
</dbReference>
<dbReference type="PANTHER" id="PTHR19384">
    <property type="entry name" value="NITRIC OXIDE SYNTHASE-RELATED"/>
    <property type="match status" value="1"/>
</dbReference>
<dbReference type="Gene3D" id="3.40.50.360">
    <property type="match status" value="1"/>
</dbReference>
<dbReference type="InterPro" id="IPR001094">
    <property type="entry name" value="Flavdoxin-like"/>
</dbReference>
<dbReference type="Pfam" id="PF00258">
    <property type="entry name" value="Flavodoxin_1"/>
    <property type="match status" value="1"/>
</dbReference>
<gene>
    <name evidence="3" type="ORF">GCM10023147_48310</name>
</gene>
<evidence type="ECO:0000313" key="4">
    <source>
        <dbReference type="Proteomes" id="UP001500635"/>
    </source>
</evidence>
<protein>
    <recommendedName>
        <fullName evidence="2">Flavodoxin-like domain-containing protein</fullName>
    </recommendedName>
</protein>
<evidence type="ECO:0000259" key="2">
    <source>
        <dbReference type="PROSITE" id="PS50902"/>
    </source>
</evidence>
<dbReference type="RefSeq" id="WP_345001065.1">
    <property type="nucleotide sequence ID" value="NZ_BAABFR010000135.1"/>
</dbReference>
<dbReference type="EMBL" id="BAABFR010000135">
    <property type="protein sequence ID" value="GAA4405260.1"/>
    <property type="molecule type" value="Genomic_DNA"/>
</dbReference>
<feature type="domain" description="Flavodoxin-like" evidence="2">
    <location>
        <begin position="3"/>
        <end position="144"/>
    </location>
</feature>
<name>A0ABP8KFU9_9ACTN</name>
<dbReference type="Proteomes" id="UP001500635">
    <property type="component" value="Unassembled WGS sequence"/>
</dbReference>
<accession>A0ABP8KFU9</accession>